<name>A0A645HIA7_9ZZZZ</name>
<evidence type="ECO:0000313" key="2">
    <source>
        <dbReference type="EMBL" id="MPN38687.1"/>
    </source>
</evidence>
<protein>
    <recommendedName>
        <fullName evidence="1">Glutaminase A central domain-containing protein</fullName>
    </recommendedName>
</protein>
<gene>
    <name evidence="2" type="ORF">SDC9_186212</name>
</gene>
<reference evidence="2" key="1">
    <citation type="submission" date="2019-08" db="EMBL/GenBank/DDBJ databases">
        <authorList>
            <person name="Kucharzyk K."/>
            <person name="Murdoch R.W."/>
            <person name="Higgins S."/>
            <person name="Loffler F."/>
        </authorList>
    </citation>
    <scope>NUCLEOTIDE SEQUENCE</scope>
</reference>
<proteinExistence type="predicted"/>
<accession>A0A645HIA7</accession>
<sequence>MDLSIFPDSIYKKEGNYYKTKQNIYGLPLDNRGQLAGSDWICWIAAMAENKESFQEFITPLHKFMNETTDRVPMANFINTDTTTHRGLTACSVVGAYYMKLLKEKLNTENNGN</sequence>
<dbReference type="Pfam" id="PF16335">
    <property type="entry name" value="GtaA_6_Hairpin"/>
    <property type="match status" value="1"/>
</dbReference>
<dbReference type="InterPro" id="IPR052743">
    <property type="entry name" value="Glutaminase_GtaA"/>
</dbReference>
<evidence type="ECO:0000259" key="1">
    <source>
        <dbReference type="Pfam" id="PF16335"/>
    </source>
</evidence>
<dbReference type="EMBL" id="VSSQ01094071">
    <property type="protein sequence ID" value="MPN38687.1"/>
    <property type="molecule type" value="Genomic_DNA"/>
</dbReference>
<comment type="caution">
    <text evidence="2">The sequence shown here is derived from an EMBL/GenBank/DDBJ whole genome shotgun (WGS) entry which is preliminary data.</text>
</comment>
<dbReference type="PANTHER" id="PTHR31987">
    <property type="entry name" value="GLUTAMINASE A-RELATED"/>
    <property type="match status" value="1"/>
</dbReference>
<organism evidence="2">
    <name type="scientific">bioreactor metagenome</name>
    <dbReference type="NCBI Taxonomy" id="1076179"/>
    <lineage>
        <taxon>unclassified sequences</taxon>
        <taxon>metagenomes</taxon>
        <taxon>ecological metagenomes</taxon>
    </lineage>
</organism>
<dbReference type="InterPro" id="IPR032514">
    <property type="entry name" value="GtaA_central"/>
</dbReference>
<dbReference type="PANTHER" id="PTHR31987:SF1">
    <property type="entry name" value="GLUTAMINASE A"/>
    <property type="match status" value="1"/>
</dbReference>
<feature type="domain" description="Glutaminase A central" evidence="1">
    <location>
        <begin position="2"/>
        <end position="101"/>
    </location>
</feature>
<dbReference type="AlphaFoldDB" id="A0A645HIA7"/>